<dbReference type="InterPro" id="IPR029058">
    <property type="entry name" value="AB_hydrolase_fold"/>
</dbReference>
<feature type="domain" description="Carrier" evidence="3">
    <location>
        <begin position="280"/>
        <end position="354"/>
    </location>
</feature>
<evidence type="ECO:0000313" key="5">
    <source>
        <dbReference type="Proteomes" id="UP001221328"/>
    </source>
</evidence>
<dbReference type="Gene3D" id="3.40.50.12780">
    <property type="entry name" value="N-terminal domain of ligase-like"/>
    <property type="match status" value="1"/>
</dbReference>
<dbReference type="PROSITE" id="PS50075">
    <property type="entry name" value="CARRIER"/>
    <property type="match status" value="1"/>
</dbReference>
<evidence type="ECO:0000259" key="3">
    <source>
        <dbReference type="PROSITE" id="PS50075"/>
    </source>
</evidence>
<dbReference type="Pfam" id="PF13193">
    <property type="entry name" value="AMP-binding_C"/>
    <property type="match status" value="1"/>
</dbReference>
<evidence type="ECO:0000256" key="1">
    <source>
        <dbReference type="ARBA" id="ARBA00022450"/>
    </source>
</evidence>
<keyword evidence="2" id="KW-0597">Phosphoprotein</keyword>
<dbReference type="Pfam" id="PF00501">
    <property type="entry name" value="AMP-binding"/>
    <property type="match status" value="1"/>
</dbReference>
<dbReference type="PANTHER" id="PTHR45527">
    <property type="entry name" value="NONRIBOSOMAL PEPTIDE SYNTHETASE"/>
    <property type="match status" value="1"/>
</dbReference>
<dbReference type="InterPro" id="IPR042099">
    <property type="entry name" value="ANL_N_sf"/>
</dbReference>
<dbReference type="SUPFAM" id="SSF56801">
    <property type="entry name" value="Acetyl-CoA synthetase-like"/>
    <property type="match status" value="1"/>
</dbReference>
<accession>A0ABT5G9M3</accession>
<gene>
    <name evidence="4" type="ORF">PO587_44635</name>
</gene>
<reference evidence="4 5" key="1">
    <citation type="journal article" date="2015" name="Int. J. Syst. Evol. Microbiol.">
        <title>Streptomyces gilvifuscus sp. nov., an actinomycete that produces antibacterial compounds isolated from soil.</title>
        <authorList>
            <person name="Nguyen T.M."/>
            <person name="Kim J."/>
        </authorList>
    </citation>
    <scope>NUCLEOTIDE SEQUENCE [LARGE SCALE GENOMIC DNA]</scope>
    <source>
        <strain evidence="4 5">T113</strain>
    </source>
</reference>
<name>A0ABT5G9M3_9ACTN</name>
<dbReference type="RefSeq" id="WP_272179333.1">
    <property type="nucleotide sequence ID" value="NZ_JAQOSK010000052.1"/>
</dbReference>
<sequence>MFSEILDQIAGRVSVDTLVFAGEALPGSLVERARAAFPGVRVVNGYGQTESFYAGTFTVEAAQDWDATRSVPIGEPLRNMRAYVLGEGLQPVPPGVVGELYVAGVVGRGYYDRPGLTAERFVPDPFGPAGARMYRTGDLVRWDREGCLEYVGRGDAQVKIRGLRIEPGEVEAALTAHPGVAQAAVTVHDSGRSKQLVGYVVPVGVLGTELGAAESIGDLHVDLTAGVSVPELRRFVSGRLPEYMVPSAFVVLDRLPLAPNGKLDRAALPKPVFRGEKYREPSSEAEKVLAAVFAEVLGADRVGVDDDFFAVGGDSIRSIQVVSRARARGVEVTPREIFQQRTVAGLAAVAAGRGAATETLEELEGGGVGFQPLLPISRYLLELGGG</sequence>
<dbReference type="Gene3D" id="3.40.50.1820">
    <property type="entry name" value="alpha/beta hydrolase"/>
    <property type="match status" value="1"/>
</dbReference>
<dbReference type="PANTHER" id="PTHR45527:SF1">
    <property type="entry name" value="FATTY ACID SYNTHASE"/>
    <property type="match status" value="1"/>
</dbReference>
<comment type="caution">
    <text evidence="4">The sequence shown here is derived from an EMBL/GenBank/DDBJ whole genome shotgun (WGS) entry which is preliminary data.</text>
</comment>
<evidence type="ECO:0000313" key="4">
    <source>
        <dbReference type="EMBL" id="MDC2961524.1"/>
    </source>
</evidence>
<feature type="non-terminal residue" evidence="4">
    <location>
        <position position="386"/>
    </location>
</feature>
<organism evidence="4 5">
    <name type="scientific">Streptomyces gilvifuscus</name>
    <dbReference type="NCBI Taxonomy" id="1550617"/>
    <lineage>
        <taxon>Bacteria</taxon>
        <taxon>Bacillati</taxon>
        <taxon>Actinomycetota</taxon>
        <taxon>Actinomycetes</taxon>
        <taxon>Kitasatosporales</taxon>
        <taxon>Streptomycetaceae</taxon>
        <taxon>Streptomyces</taxon>
    </lineage>
</organism>
<dbReference type="Pfam" id="PF00550">
    <property type="entry name" value="PP-binding"/>
    <property type="match status" value="1"/>
</dbReference>
<dbReference type="InterPro" id="IPR025110">
    <property type="entry name" value="AMP-bd_C"/>
</dbReference>
<dbReference type="Gene3D" id="3.30.300.30">
    <property type="match status" value="1"/>
</dbReference>
<dbReference type="InterPro" id="IPR000873">
    <property type="entry name" value="AMP-dep_synth/lig_dom"/>
</dbReference>
<dbReference type="InterPro" id="IPR009081">
    <property type="entry name" value="PP-bd_ACP"/>
</dbReference>
<dbReference type="EMBL" id="JAQOSK010000052">
    <property type="protein sequence ID" value="MDC2961524.1"/>
    <property type="molecule type" value="Genomic_DNA"/>
</dbReference>
<dbReference type="SUPFAM" id="SSF47336">
    <property type="entry name" value="ACP-like"/>
    <property type="match status" value="1"/>
</dbReference>
<dbReference type="SMART" id="SM00823">
    <property type="entry name" value="PKS_PP"/>
    <property type="match status" value="1"/>
</dbReference>
<evidence type="ECO:0000256" key="2">
    <source>
        <dbReference type="ARBA" id="ARBA00022553"/>
    </source>
</evidence>
<dbReference type="InterPro" id="IPR020806">
    <property type="entry name" value="PKS_PP-bd"/>
</dbReference>
<protein>
    <submittedName>
        <fullName evidence="4">AMP-binding protein</fullName>
    </submittedName>
</protein>
<dbReference type="InterPro" id="IPR006162">
    <property type="entry name" value="Ppantetheine_attach_site"/>
</dbReference>
<dbReference type="InterPro" id="IPR036736">
    <property type="entry name" value="ACP-like_sf"/>
</dbReference>
<dbReference type="Proteomes" id="UP001221328">
    <property type="component" value="Unassembled WGS sequence"/>
</dbReference>
<dbReference type="PROSITE" id="PS00012">
    <property type="entry name" value="PHOSPHOPANTETHEINE"/>
    <property type="match status" value="1"/>
</dbReference>
<keyword evidence="1" id="KW-0596">Phosphopantetheine</keyword>
<dbReference type="InterPro" id="IPR045851">
    <property type="entry name" value="AMP-bd_C_sf"/>
</dbReference>
<keyword evidence="5" id="KW-1185">Reference proteome</keyword>
<proteinExistence type="predicted"/>